<comment type="caution">
    <text evidence="2">The sequence shown here is derived from an EMBL/GenBank/DDBJ whole genome shotgun (WGS) entry which is preliminary data.</text>
</comment>
<accession>A0A4S2BQB6</accession>
<dbReference type="GO" id="GO:0008725">
    <property type="term" value="F:DNA-3-methyladenine glycosylase activity"/>
    <property type="evidence" value="ECO:0007669"/>
    <property type="project" value="InterPro"/>
</dbReference>
<proteinExistence type="predicted"/>
<dbReference type="Proteomes" id="UP000309117">
    <property type="component" value="Unassembled WGS sequence"/>
</dbReference>
<dbReference type="RefSeq" id="WP_135960333.1">
    <property type="nucleotide sequence ID" value="NZ_AQFR02000001.1"/>
</dbReference>
<feature type="binding site" evidence="1">
    <location>
        <position position="178"/>
    </location>
    <ligand>
        <name>Zn(2+)</name>
        <dbReference type="ChEBI" id="CHEBI:29105"/>
    </ligand>
</feature>
<reference evidence="2 3" key="1">
    <citation type="submission" date="2019-04" db="EMBL/GenBank/DDBJ databases">
        <title>Microbes associate with the intestines of laboratory mice.</title>
        <authorList>
            <person name="Navarre W."/>
            <person name="Wong E."/>
            <person name="Huang K."/>
            <person name="Tropini C."/>
            <person name="Ng K."/>
            <person name="Yu B."/>
        </authorList>
    </citation>
    <scope>NUCLEOTIDE SEQUENCE [LARGE SCALE GENOMIC DNA]</scope>
    <source>
        <strain evidence="2 3">NM61_E11</strain>
    </source>
</reference>
<dbReference type="InterPro" id="IPR052891">
    <property type="entry name" value="DNA-3mA_glycosylase"/>
</dbReference>
<evidence type="ECO:0000313" key="2">
    <source>
        <dbReference type="EMBL" id="TGY16911.1"/>
    </source>
</evidence>
<dbReference type="SUPFAM" id="SSF48150">
    <property type="entry name" value="DNA-glycosylase"/>
    <property type="match status" value="1"/>
</dbReference>
<sequence length="187" mass="22158">MTQRMRCDWGKTPNETYQTYHDQEWGKLNLNNQYLYEMLVLESFQSGLSWETILNKRENFRQDFIDFDYHKVAKFTDKDFTILMQDKGIIRNRRKIEAAINNAQVLIKLEEEGSNFKDFLLQHISQPIINHPQTMADVPAKSELSIQLSKEMKKIGFKFVGPVTIYSFLQAVGLVNDHIEECYYKYQ</sequence>
<dbReference type="PANTHER" id="PTHR30037">
    <property type="entry name" value="DNA-3-METHYLADENINE GLYCOSYLASE 1"/>
    <property type="match status" value="1"/>
</dbReference>
<keyword evidence="1" id="KW-0479">Metal-binding</keyword>
<name>A0A4S2BQB6_9LACO</name>
<dbReference type="PANTHER" id="PTHR30037:SF4">
    <property type="entry name" value="DNA-3-METHYLADENINE GLYCOSYLASE I"/>
    <property type="match status" value="1"/>
</dbReference>
<evidence type="ECO:0000313" key="3">
    <source>
        <dbReference type="Proteomes" id="UP000309117"/>
    </source>
</evidence>
<dbReference type="GO" id="GO:0006284">
    <property type="term" value="P:base-excision repair"/>
    <property type="evidence" value="ECO:0007669"/>
    <property type="project" value="InterPro"/>
</dbReference>
<evidence type="ECO:0000256" key="1">
    <source>
        <dbReference type="PIRSR" id="PIRSR605019-1"/>
    </source>
</evidence>
<dbReference type="GO" id="GO:0046872">
    <property type="term" value="F:metal ion binding"/>
    <property type="evidence" value="ECO:0007669"/>
    <property type="project" value="UniProtKB-KW"/>
</dbReference>
<dbReference type="Pfam" id="PF03352">
    <property type="entry name" value="Adenine_glyco"/>
    <property type="match status" value="1"/>
</dbReference>
<gene>
    <name evidence="2" type="ORF">E5351_02670</name>
</gene>
<dbReference type="InterPro" id="IPR005019">
    <property type="entry name" value="Adenine_glyco"/>
</dbReference>
<feature type="binding site" evidence="1">
    <location>
        <position position="182"/>
    </location>
    <ligand>
        <name>Zn(2+)</name>
        <dbReference type="ChEBI" id="CHEBI:29105"/>
    </ligand>
</feature>
<protein>
    <submittedName>
        <fullName evidence="2">DNA-3-methyladenine glycosylase I</fullName>
    </submittedName>
</protein>
<organism evidence="2 3">
    <name type="scientific">Lactobacillus intestinalis</name>
    <dbReference type="NCBI Taxonomy" id="151781"/>
    <lineage>
        <taxon>Bacteria</taxon>
        <taxon>Bacillati</taxon>
        <taxon>Bacillota</taxon>
        <taxon>Bacilli</taxon>
        <taxon>Lactobacillales</taxon>
        <taxon>Lactobacillaceae</taxon>
        <taxon>Lactobacillus</taxon>
    </lineage>
</organism>
<feature type="binding site" evidence="1">
    <location>
        <position position="7"/>
    </location>
    <ligand>
        <name>Zn(2+)</name>
        <dbReference type="ChEBI" id="CHEBI:29105"/>
    </ligand>
</feature>
<feature type="binding site" evidence="1">
    <location>
        <position position="21"/>
    </location>
    <ligand>
        <name>Zn(2+)</name>
        <dbReference type="ChEBI" id="CHEBI:29105"/>
    </ligand>
</feature>
<dbReference type="AlphaFoldDB" id="A0A4S2BQB6"/>
<dbReference type="InterPro" id="IPR011257">
    <property type="entry name" value="DNA_glycosylase"/>
</dbReference>
<dbReference type="Gene3D" id="1.10.340.30">
    <property type="entry name" value="Hypothetical protein, domain 2"/>
    <property type="match status" value="1"/>
</dbReference>
<keyword evidence="1" id="KW-0862">Zinc</keyword>
<dbReference type="EMBL" id="SRYV01000003">
    <property type="protein sequence ID" value="TGY16911.1"/>
    <property type="molecule type" value="Genomic_DNA"/>
</dbReference>